<feature type="region of interest" description="Disordered" evidence="1">
    <location>
        <begin position="833"/>
        <end position="868"/>
    </location>
</feature>
<sequence>MMLRRSIMPRYRYHTTGTLQVKPPSSNGFRMAAHNALPQGAVTREEMLHRMQIEPWWAAGGGHPVYNRWPSKPLPSIEPQEEQSNWHVRSYMPENDAFYETTHRIAIKNTPNPTSSRAIVSKLLSSWITFVLVLLAFAILIIFCGGVWLKSLCGDYCNGERAYGNMLWLAWGFFITLSSHANVDSNEPAGMLVMSAFVSICGFVWTLFLFGLVVQFVRSMGAKLHLEHRCIICRDHFVILGWSLRTIFLLGELAQKLSESKSRGGTIVVLGDEDEWRMRKVLLIAYPDWKSRWPRVRVRFWHAAPNDMNAMSRVSIKSAATVFVMGSSMQEQLPRTSDAKLITRLFAMNSLPAPEALSSATTVVAELSLRQNYFAASRLGSISPRAPNERLLILPVEVNSVASDALALFALEPLVGRVTADLIDFDGNQFEILPARPFAPATALFGDLQQRLQGVVVVGIYQRGGNVPGLKLAPRASSSVQPEDDLLVIARDKESLSDPELLGDKKKWWCRRRKRVKPDHSSTGGVVGSHTKSLASSKQMPSMGGLPVDMLGTAPDNDGNWRALDRVQAGVKTIVILGWHSSMGALLRSLDSRLVKGSSVYILSEMSLHNRAESLLFEGVAVLPDGFSRGLPNMSVHQVLGAPLSYAAISRLPIESADCAIVVGDTEGKPEDQTDSDVVATTLLVQQLRLYLRRAAISRGVAPPPPFTIVPQFLSMNSARLLKSHPDALRIAPLVYRHAITEEKVVDDAVQVIPFPRNRVAASAIAAAGHSSVTWEATAQLLMPSSTVDMVVLKVGDVVAPTQRGVLPFASFEELRVQLHRHALGTLIGWRRSATQDSPGSGSPNEPPRLEPVHTPEHEINPPNKAEKLKWKPSDELIVIRHVSWVPGGAKA</sequence>
<evidence type="ECO:0008006" key="5">
    <source>
        <dbReference type="Google" id="ProtNLM"/>
    </source>
</evidence>
<feature type="transmembrane region" description="Helical" evidence="2">
    <location>
        <begin position="161"/>
        <end position="179"/>
    </location>
</feature>
<dbReference type="AlphaFoldDB" id="A0AB34K866"/>
<feature type="compositionally biased region" description="Polar residues" evidence="1">
    <location>
        <begin position="530"/>
        <end position="540"/>
    </location>
</feature>
<name>A0AB34K866_PRYPA</name>
<keyword evidence="2" id="KW-0472">Membrane</keyword>
<dbReference type="GO" id="GO:0006811">
    <property type="term" value="P:monoatomic ion transport"/>
    <property type="evidence" value="ECO:0007669"/>
    <property type="project" value="InterPro"/>
</dbReference>
<dbReference type="Gene3D" id="3.40.50.720">
    <property type="entry name" value="NAD(P)-binding Rossmann-like Domain"/>
    <property type="match status" value="1"/>
</dbReference>
<dbReference type="InterPro" id="IPR044849">
    <property type="entry name" value="CASTOR/POLLUX/SYM8-like"/>
</dbReference>
<evidence type="ECO:0000256" key="2">
    <source>
        <dbReference type="SAM" id="Phobius"/>
    </source>
</evidence>
<organism evidence="3 4">
    <name type="scientific">Prymnesium parvum</name>
    <name type="common">Toxic golden alga</name>
    <dbReference type="NCBI Taxonomy" id="97485"/>
    <lineage>
        <taxon>Eukaryota</taxon>
        <taxon>Haptista</taxon>
        <taxon>Haptophyta</taxon>
        <taxon>Prymnesiophyceae</taxon>
        <taxon>Prymnesiales</taxon>
        <taxon>Prymnesiaceae</taxon>
        <taxon>Prymnesium</taxon>
    </lineage>
</organism>
<evidence type="ECO:0000313" key="3">
    <source>
        <dbReference type="EMBL" id="KAL1530673.1"/>
    </source>
</evidence>
<keyword evidence="2" id="KW-1133">Transmembrane helix</keyword>
<keyword evidence="4" id="KW-1185">Reference proteome</keyword>
<gene>
    <name evidence="3" type="ORF">AB1Y20_001573</name>
</gene>
<evidence type="ECO:0000256" key="1">
    <source>
        <dbReference type="SAM" id="MobiDB-lite"/>
    </source>
</evidence>
<dbReference type="EMBL" id="JBGBPQ010000001">
    <property type="protein sequence ID" value="KAL1530673.1"/>
    <property type="molecule type" value="Genomic_DNA"/>
</dbReference>
<protein>
    <recommendedName>
        <fullName evidence="5">Ion channel DMI1</fullName>
    </recommendedName>
</protein>
<reference evidence="3 4" key="1">
    <citation type="journal article" date="2024" name="Science">
        <title>Giant polyketide synthase enzymes in the biosynthesis of giant marine polyether toxins.</title>
        <authorList>
            <person name="Fallon T.R."/>
            <person name="Shende V.V."/>
            <person name="Wierzbicki I.H."/>
            <person name="Pendleton A.L."/>
            <person name="Watervoot N.F."/>
            <person name="Auber R.P."/>
            <person name="Gonzalez D.J."/>
            <person name="Wisecaver J.H."/>
            <person name="Moore B.S."/>
        </authorList>
    </citation>
    <scope>NUCLEOTIDE SEQUENCE [LARGE SCALE GENOMIC DNA]</scope>
    <source>
        <strain evidence="3 4">12B1</strain>
    </source>
</reference>
<dbReference type="PANTHER" id="PTHR31563:SF10">
    <property type="entry name" value="ION CHANNEL POLLUX-RELATED"/>
    <property type="match status" value="1"/>
</dbReference>
<feature type="transmembrane region" description="Helical" evidence="2">
    <location>
        <begin position="191"/>
        <end position="217"/>
    </location>
</feature>
<feature type="compositionally biased region" description="Basic and acidic residues" evidence="1">
    <location>
        <begin position="848"/>
        <end position="868"/>
    </location>
</feature>
<dbReference type="PANTHER" id="PTHR31563">
    <property type="entry name" value="ION CHANNEL POLLUX-RELATED"/>
    <property type="match status" value="1"/>
</dbReference>
<proteinExistence type="predicted"/>
<feature type="compositionally biased region" description="Polar residues" evidence="1">
    <location>
        <begin position="833"/>
        <end position="844"/>
    </location>
</feature>
<evidence type="ECO:0000313" key="4">
    <source>
        <dbReference type="Proteomes" id="UP001515480"/>
    </source>
</evidence>
<feature type="region of interest" description="Disordered" evidence="1">
    <location>
        <begin position="517"/>
        <end position="541"/>
    </location>
</feature>
<feature type="transmembrane region" description="Helical" evidence="2">
    <location>
        <begin position="127"/>
        <end position="149"/>
    </location>
</feature>
<accession>A0AB34K866</accession>
<keyword evidence="2" id="KW-0812">Transmembrane</keyword>
<dbReference type="Proteomes" id="UP001515480">
    <property type="component" value="Unassembled WGS sequence"/>
</dbReference>
<comment type="caution">
    <text evidence="3">The sequence shown here is derived from an EMBL/GenBank/DDBJ whole genome shotgun (WGS) entry which is preliminary data.</text>
</comment>